<keyword evidence="4" id="KW-1185">Reference proteome</keyword>
<feature type="region of interest" description="Disordered" evidence="2">
    <location>
        <begin position="425"/>
        <end position="446"/>
    </location>
</feature>
<dbReference type="EMBL" id="JBJXBP010000006">
    <property type="protein sequence ID" value="KAL3824752.1"/>
    <property type="molecule type" value="Genomic_DNA"/>
</dbReference>
<dbReference type="AlphaFoldDB" id="A0ABD3SKD2"/>
<dbReference type="PANTHER" id="PTHR33476">
    <property type="entry name" value="EMB|CAB62613.1"/>
    <property type="match status" value="1"/>
</dbReference>
<proteinExistence type="predicted"/>
<feature type="coiled-coil region" evidence="1">
    <location>
        <begin position="454"/>
        <end position="488"/>
    </location>
</feature>
<evidence type="ECO:0000256" key="2">
    <source>
        <dbReference type="SAM" id="MobiDB-lite"/>
    </source>
</evidence>
<comment type="caution">
    <text evidence="3">The sequence shown here is derived from an EMBL/GenBank/DDBJ whole genome shotgun (WGS) entry which is preliminary data.</text>
</comment>
<sequence length="621" mass="69663">MDVWIVAAAAGAGYVAQRLKNLTRGNHNFIANGSSGTIEKVQSKSCPLRRISSRKKFVGEMYTEKEQVSEYAEDMASTSGFEGENRVLLENFSSCSTVSNSNSLEGYCGSRVPLEIDEVDTSDSLPQSSSRDIGFSYGYRRNRSSNLRSRRINNQFIKPQTSLESCLLAQLYKEHAEVEEYTYSVHPPHIPIVRPFLVTDGSKIISREPLESFSEPNGTLGVPRLPNVISLELQKKAKAKTGKQKSLRSNYIRVVDQNRNNAQGSSDGAFLFYLGLTTGIISSFLANKREMEKLNKSLKHTESLVQDLQEELEMKDSLTVKELAVEDYEHNASYYDEAVNALTLKHKLDDSSRYSNAKYCDRKAIEESMSKIEAELEAELERLESNINSSKLEGKLSNIAELHPNFASDVIMGDLRADLFGAKTDTQPYANRDGSGSSTPNSLRYPVSPKELSLRLHEVIQSRLEERIKELETALENSQRKVERTESIEQRARQPYTQEDSPVVINLSGEALAAYNEAYEGFNKVSDSDEEDFPFGFEKSNHQEIFHQCKQVIDRVQNGGVNGYMDPVVIGSREMSNMVVCTSRDESEDGEDEMEKLLIKQIVEKVKQGSPAVLNAQRALL</sequence>
<gene>
    <name evidence="3" type="ORF">ACJIZ3_020781</name>
</gene>
<evidence type="ECO:0000256" key="1">
    <source>
        <dbReference type="SAM" id="Coils"/>
    </source>
</evidence>
<name>A0ABD3SKD2_9LAMI</name>
<reference evidence="3 4" key="1">
    <citation type="submission" date="2024-12" db="EMBL/GenBank/DDBJ databases">
        <title>The unique morphological basis and parallel evolutionary history of personate flowers in Penstemon.</title>
        <authorList>
            <person name="Depatie T.H."/>
            <person name="Wessinger C.A."/>
        </authorList>
    </citation>
    <scope>NUCLEOTIDE SEQUENCE [LARGE SCALE GENOMIC DNA]</scope>
    <source>
        <strain evidence="3">WTNN_2</strain>
        <tissue evidence="3">Leaf</tissue>
    </source>
</reference>
<evidence type="ECO:0000313" key="3">
    <source>
        <dbReference type="EMBL" id="KAL3824752.1"/>
    </source>
</evidence>
<evidence type="ECO:0000313" key="4">
    <source>
        <dbReference type="Proteomes" id="UP001634393"/>
    </source>
</evidence>
<organism evidence="3 4">
    <name type="scientific">Penstemon smallii</name>
    <dbReference type="NCBI Taxonomy" id="265156"/>
    <lineage>
        <taxon>Eukaryota</taxon>
        <taxon>Viridiplantae</taxon>
        <taxon>Streptophyta</taxon>
        <taxon>Embryophyta</taxon>
        <taxon>Tracheophyta</taxon>
        <taxon>Spermatophyta</taxon>
        <taxon>Magnoliopsida</taxon>
        <taxon>eudicotyledons</taxon>
        <taxon>Gunneridae</taxon>
        <taxon>Pentapetalae</taxon>
        <taxon>asterids</taxon>
        <taxon>lamiids</taxon>
        <taxon>Lamiales</taxon>
        <taxon>Plantaginaceae</taxon>
        <taxon>Cheloneae</taxon>
        <taxon>Penstemon</taxon>
    </lineage>
</organism>
<keyword evidence="1" id="KW-0175">Coiled coil</keyword>
<dbReference type="PANTHER" id="PTHR33476:SF7">
    <property type="entry name" value="EMB|CAB62613.1"/>
    <property type="match status" value="1"/>
</dbReference>
<dbReference type="Proteomes" id="UP001634393">
    <property type="component" value="Unassembled WGS sequence"/>
</dbReference>
<dbReference type="InterPro" id="IPR040348">
    <property type="entry name" value="POLAR-like"/>
</dbReference>
<protein>
    <submittedName>
        <fullName evidence="3">Uncharacterized protein</fullName>
    </submittedName>
</protein>
<feature type="compositionally biased region" description="Polar residues" evidence="2">
    <location>
        <begin position="425"/>
        <end position="442"/>
    </location>
</feature>
<feature type="coiled-coil region" evidence="1">
    <location>
        <begin position="291"/>
        <end position="318"/>
    </location>
</feature>
<accession>A0ABD3SKD2</accession>
<feature type="coiled-coil region" evidence="1">
    <location>
        <begin position="362"/>
        <end position="393"/>
    </location>
</feature>